<dbReference type="GO" id="GO:0006772">
    <property type="term" value="P:thiamine metabolic process"/>
    <property type="evidence" value="ECO:0007669"/>
    <property type="project" value="TreeGrafter"/>
</dbReference>
<dbReference type="NCBIfam" id="TIGR00258">
    <property type="entry name" value="inosine/xanthosine triphosphatase"/>
    <property type="match status" value="1"/>
</dbReference>
<dbReference type="Pfam" id="PF01931">
    <property type="entry name" value="NTPase_I-T"/>
    <property type="match status" value="1"/>
</dbReference>
<reference evidence="13 14" key="2">
    <citation type="journal article" date="2022" name="Mar. Drugs">
        <title>Bioassay-Guided Fractionation Leads to the Detection of Cholic Acid Generated by the Rare Thalassomonas sp.</title>
        <authorList>
            <person name="Pheiffer F."/>
            <person name="Schneider Y.K."/>
            <person name="Hansen E.H."/>
            <person name="Andersen J.H."/>
            <person name="Isaksson J."/>
            <person name="Busche T."/>
            <person name="R C."/>
            <person name="Kalinowski J."/>
            <person name="Zyl L.V."/>
            <person name="Trindade M."/>
        </authorList>
    </citation>
    <scope>NUCLEOTIDE SEQUENCE [LARGE SCALE GENOMIC DNA]</scope>
    <source>
        <strain evidence="13 14">A5K-106</strain>
    </source>
</reference>
<dbReference type="InterPro" id="IPR029001">
    <property type="entry name" value="ITPase-like_fam"/>
</dbReference>
<evidence type="ECO:0000256" key="8">
    <source>
        <dbReference type="ARBA" id="ARBA00048174"/>
    </source>
</evidence>
<dbReference type="InterPro" id="IPR050299">
    <property type="entry name" value="YjjX_NTPase"/>
</dbReference>
<comment type="function">
    <text evidence="11">Phosphatase that hydrolyzes non-canonical purine nucleotides such as XTP and ITP to their respective diphosphate derivatives. Probably excludes non-canonical purines from DNA/RNA precursor pool, thus preventing their incorporation into DNA/RNA and avoiding chromosomal lesions.</text>
</comment>
<comment type="cofactor">
    <cofactor evidence="11">
        <name>Mg(2+)</name>
        <dbReference type="ChEBI" id="CHEBI:18420"/>
    </cofactor>
    <cofactor evidence="11">
        <name>Mn(2+)</name>
        <dbReference type="ChEBI" id="CHEBI:29035"/>
    </cofactor>
    <text evidence="11">Binds 1 divalent metal cation per subunit; can use either Mg(2+) or Mn(2+).</text>
</comment>
<sequence length="183" mass="20199">MRQEILNVVVGSLNPVKINAVQTALSSLFPDHQVQCHGQDAPSLVADQPMSADETREGAINRVLYCQQQTESHEAADFYIAIEGGVDNFEYGPSTFAYVVVDNGERQSVGRTSILPLPKSVYQALEQGEELGDVMDNLFNTRNIKQQGGAIGLLTNHQQTRQSVYHQALILAMAPFLHPDLYQ</sequence>
<evidence type="ECO:0000313" key="13">
    <source>
        <dbReference type="EMBL" id="WDE00384.1"/>
    </source>
</evidence>
<keyword evidence="4 11" id="KW-0378">Hydrolase</keyword>
<keyword evidence="7 11" id="KW-0464">Manganese</keyword>
<evidence type="ECO:0000256" key="4">
    <source>
        <dbReference type="ARBA" id="ARBA00022801"/>
    </source>
</evidence>
<accession>A0AAE9YU42</accession>
<dbReference type="Gene3D" id="3.90.950.10">
    <property type="match status" value="1"/>
</dbReference>
<dbReference type="PANTHER" id="PTHR34699:SF2">
    <property type="entry name" value="NON-CANONICAL PURINE NTP PHOSPHATASE_PRRC1 DOMAIN-CONTAINING PROTEIN"/>
    <property type="match status" value="1"/>
</dbReference>
<protein>
    <recommendedName>
        <fullName evidence="11">Inosine/xanthosine triphosphatase</fullName>
        <shortName evidence="11">ITPase/XTPase</shortName>
        <ecNumber evidence="11">3.6.1.73</ecNumber>
    </recommendedName>
    <alternativeName>
        <fullName evidence="11">Non-canonical purine NTP phosphatase</fullName>
    </alternativeName>
    <alternativeName>
        <fullName evidence="11">Non-standard purine NTP phosphatase</fullName>
    </alternativeName>
    <alternativeName>
        <fullName evidence="11">Nucleoside-triphosphate phosphatase</fullName>
        <shortName evidence="11">NTPase</shortName>
    </alternativeName>
</protein>
<dbReference type="PANTHER" id="PTHR34699">
    <property type="match status" value="1"/>
</dbReference>
<dbReference type="FunFam" id="3.90.950.10:FF:000002">
    <property type="entry name" value="Inosine/xanthosine triphosphatase"/>
    <property type="match status" value="1"/>
</dbReference>
<dbReference type="AlphaFoldDB" id="A0AAE9YU42"/>
<comment type="catalytic activity">
    <reaction evidence="9 11">
        <text>XTP + H2O = XDP + phosphate + H(+)</text>
        <dbReference type="Rhea" id="RHEA:28406"/>
        <dbReference type="ChEBI" id="CHEBI:15377"/>
        <dbReference type="ChEBI" id="CHEBI:15378"/>
        <dbReference type="ChEBI" id="CHEBI:43474"/>
        <dbReference type="ChEBI" id="CHEBI:59884"/>
        <dbReference type="ChEBI" id="CHEBI:61314"/>
        <dbReference type="EC" id="3.6.1.73"/>
    </reaction>
</comment>
<evidence type="ECO:0000256" key="5">
    <source>
        <dbReference type="ARBA" id="ARBA00022842"/>
    </source>
</evidence>
<evidence type="ECO:0000256" key="10">
    <source>
        <dbReference type="ARBA" id="ARBA00060855"/>
    </source>
</evidence>
<dbReference type="EMBL" id="CP059735">
    <property type="protein sequence ID" value="WDE00384.1"/>
    <property type="molecule type" value="Genomic_DNA"/>
</dbReference>
<dbReference type="HAMAP" id="MF_00648">
    <property type="entry name" value="Non_canon_purine_NTPase_YjjX"/>
    <property type="match status" value="1"/>
</dbReference>
<keyword evidence="3 11" id="KW-0547">Nucleotide-binding</keyword>
<dbReference type="NCBIfam" id="NF003459">
    <property type="entry name" value="PRK05074.1"/>
    <property type="match status" value="1"/>
</dbReference>
<comment type="caution">
    <text evidence="11">Lacks conserved residue(s) required for the propagation of feature annotation.</text>
</comment>
<dbReference type="SUPFAM" id="SSF52972">
    <property type="entry name" value="ITPase-like"/>
    <property type="match status" value="1"/>
</dbReference>
<dbReference type="KEGG" id="tact:SG35_007020"/>
<organism evidence="13 14">
    <name type="scientific">Thalassomonas actiniarum</name>
    <dbReference type="NCBI Taxonomy" id="485447"/>
    <lineage>
        <taxon>Bacteria</taxon>
        <taxon>Pseudomonadati</taxon>
        <taxon>Pseudomonadota</taxon>
        <taxon>Gammaproteobacteria</taxon>
        <taxon>Alteromonadales</taxon>
        <taxon>Colwelliaceae</taxon>
        <taxon>Thalassomonas</taxon>
    </lineage>
</organism>
<evidence type="ECO:0000256" key="11">
    <source>
        <dbReference type="HAMAP-Rule" id="MF_00648"/>
    </source>
</evidence>
<evidence type="ECO:0000256" key="3">
    <source>
        <dbReference type="ARBA" id="ARBA00022741"/>
    </source>
</evidence>
<dbReference type="GO" id="GO:0000166">
    <property type="term" value="F:nucleotide binding"/>
    <property type="evidence" value="ECO:0007669"/>
    <property type="project" value="UniProtKB-KW"/>
</dbReference>
<dbReference type="Proteomes" id="UP000032568">
    <property type="component" value="Chromosome"/>
</dbReference>
<evidence type="ECO:0000313" key="14">
    <source>
        <dbReference type="Proteomes" id="UP000032568"/>
    </source>
</evidence>
<dbReference type="GO" id="GO:0103023">
    <property type="term" value="F:ITPase activity"/>
    <property type="evidence" value="ECO:0007669"/>
    <property type="project" value="UniProtKB-EC"/>
</dbReference>
<comment type="subunit">
    <text evidence="11">Homodimer.</text>
</comment>
<comment type="similarity">
    <text evidence="10 11">Belongs to the YjjX NTPase family.</text>
</comment>
<comment type="cofactor">
    <cofactor evidence="1">
        <name>Mn(2+)</name>
        <dbReference type="ChEBI" id="CHEBI:29035"/>
    </cofactor>
</comment>
<name>A0AAE9YU42_9GAMM</name>
<keyword evidence="2 11" id="KW-0479">Metal-binding</keyword>
<evidence type="ECO:0000256" key="9">
    <source>
        <dbReference type="ARBA" id="ARBA00048781"/>
    </source>
</evidence>
<dbReference type="InterPro" id="IPR002786">
    <property type="entry name" value="Non_canon_purine_NTPase"/>
</dbReference>
<keyword evidence="5 11" id="KW-0460">Magnesium</keyword>
<keyword evidence="6 11" id="KW-0546">Nucleotide metabolism</keyword>
<dbReference type="GO" id="GO:0046872">
    <property type="term" value="F:metal ion binding"/>
    <property type="evidence" value="ECO:0007669"/>
    <property type="project" value="UniProtKB-KW"/>
</dbReference>
<reference evidence="13 14" key="1">
    <citation type="journal article" date="2015" name="Genome Announc.">
        <title>Draft Genome Sequences of Marine Isolates of Thalassomonas viridans and Thalassomonas actiniarum.</title>
        <authorList>
            <person name="Olonade I."/>
            <person name="van Zyl L.J."/>
            <person name="Trindade M."/>
        </authorList>
    </citation>
    <scope>NUCLEOTIDE SEQUENCE [LARGE SCALE GENOMIC DNA]</scope>
    <source>
        <strain evidence="13 14">A5K-106</strain>
    </source>
</reference>
<evidence type="ECO:0000256" key="2">
    <source>
        <dbReference type="ARBA" id="ARBA00022723"/>
    </source>
</evidence>
<dbReference type="GO" id="GO:0009117">
    <property type="term" value="P:nucleotide metabolic process"/>
    <property type="evidence" value="ECO:0007669"/>
    <property type="project" value="UniProtKB-KW"/>
</dbReference>
<dbReference type="EC" id="3.6.1.73" evidence="11"/>
<comment type="catalytic activity">
    <reaction evidence="8 11">
        <text>ITP + H2O = IDP + phosphate + H(+)</text>
        <dbReference type="Rhea" id="RHEA:28330"/>
        <dbReference type="ChEBI" id="CHEBI:15377"/>
        <dbReference type="ChEBI" id="CHEBI:15378"/>
        <dbReference type="ChEBI" id="CHEBI:43474"/>
        <dbReference type="ChEBI" id="CHEBI:58280"/>
        <dbReference type="ChEBI" id="CHEBI:61402"/>
        <dbReference type="EC" id="3.6.1.73"/>
    </reaction>
</comment>
<evidence type="ECO:0000256" key="1">
    <source>
        <dbReference type="ARBA" id="ARBA00001936"/>
    </source>
</evidence>
<feature type="domain" description="Non-canonical purine NTP phosphatase/PRRC1" evidence="12">
    <location>
        <begin position="11"/>
        <end position="177"/>
    </location>
</feature>
<keyword evidence="14" id="KW-1185">Reference proteome</keyword>
<evidence type="ECO:0000259" key="12">
    <source>
        <dbReference type="Pfam" id="PF01931"/>
    </source>
</evidence>
<evidence type="ECO:0000256" key="6">
    <source>
        <dbReference type="ARBA" id="ARBA00023080"/>
    </source>
</evidence>
<gene>
    <name evidence="13" type="primary">yjjX</name>
    <name evidence="13" type="ORF">SG35_007020</name>
</gene>
<dbReference type="InterPro" id="IPR026533">
    <property type="entry name" value="NTPase/PRRC1"/>
</dbReference>
<evidence type="ECO:0000256" key="7">
    <source>
        <dbReference type="ARBA" id="ARBA00023211"/>
    </source>
</evidence>
<proteinExistence type="inferred from homology"/>
<dbReference type="RefSeq" id="WP_044835807.1">
    <property type="nucleotide sequence ID" value="NZ_CP059735.1"/>
</dbReference>